<dbReference type="AlphaFoldDB" id="A0A0E0E0E2"/>
<proteinExistence type="predicted"/>
<evidence type="ECO:0000256" key="1">
    <source>
        <dbReference type="ARBA" id="ARBA00000085"/>
    </source>
</evidence>
<dbReference type="EnsemblPlants" id="OMERI06G12180.1">
    <property type="protein sequence ID" value="OMERI06G12180.1"/>
    <property type="gene ID" value="OMERI06G12180"/>
</dbReference>
<comment type="catalytic activity">
    <reaction evidence="1">
        <text>ATP + protein L-histidine = ADP + protein N-phospho-L-histidine.</text>
        <dbReference type="EC" id="2.7.13.3"/>
    </reaction>
</comment>
<dbReference type="Gramene" id="OMERI06G12180.1">
    <property type="protein sequence ID" value="OMERI06G12180.1"/>
    <property type="gene ID" value="OMERI06G12180"/>
</dbReference>
<dbReference type="EC" id="2.7.13.3" evidence="2"/>
<protein>
    <recommendedName>
        <fullName evidence="2">histidine kinase</fullName>
        <ecNumber evidence="2">2.7.13.3</ecNumber>
    </recommendedName>
</protein>
<keyword evidence="4" id="KW-1185">Reference proteome</keyword>
<dbReference type="PANTHER" id="PTHR24423">
    <property type="entry name" value="TWO-COMPONENT SENSOR HISTIDINE KINASE"/>
    <property type="match status" value="1"/>
</dbReference>
<evidence type="ECO:0000313" key="3">
    <source>
        <dbReference type="EnsemblPlants" id="OMERI06G12180.1"/>
    </source>
</evidence>
<accession>A0A0E0E0E2</accession>
<name>A0A0E0E0E2_9ORYZ</name>
<dbReference type="Proteomes" id="UP000008021">
    <property type="component" value="Chromosome 6"/>
</dbReference>
<sequence>MATASARAVAVVRIPILRESIYDGGGTPEVTEGSYTILVLLPPHDTAGGWSSHDLEIIQAVARASSASAVDRLEYTWDQLVKGIGFFLTAS</sequence>
<dbReference type="PANTHER" id="PTHR24423:SF618">
    <property type="entry name" value="ETHYLENE RECEPTOR 4"/>
    <property type="match status" value="1"/>
</dbReference>
<dbReference type="GO" id="GO:0005783">
    <property type="term" value="C:endoplasmic reticulum"/>
    <property type="evidence" value="ECO:0007669"/>
    <property type="project" value="TreeGrafter"/>
</dbReference>
<dbReference type="GO" id="GO:0004673">
    <property type="term" value="F:protein histidine kinase activity"/>
    <property type="evidence" value="ECO:0007669"/>
    <property type="project" value="UniProtKB-EC"/>
</dbReference>
<dbReference type="GO" id="GO:0038199">
    <property type="term" value="F:ethylene receptor activity"/>
    <property type="evidence" value="ECO:0007669"/>
    <property type="project" value="TreeGrafter"/>
</dbReference>
<dbReference type="GO" id="GO:0046872">
    <property type="term" value="F:metal ion binding"/>
    <property type="evidence" value="ECO:0007669"/>
    <property type="project" value="UniProtKB-KW"/>
</dbReference>
<reference evidence="3" key="2">
    <citation type="submission" date="2018-05" db="EMBL/GenBank/DDBJ databases">
        <title>OmerRS3 (Oryza meridionalis Reference Sequence Version 3).</title>
        <authorList>
            <person name="Zhang J."/>
            <person name="Kudrna D."/>
            <person name="Lee S."/>
            <person name="Talag J."/>
            <person name="Welchert J."/>
            <person name="Wing R.A."/>
        </authorList>
    </citation>
    <scope>NUCLEOTIDE SEQUENCE [LARGE SCALE GENOMIC DNA]</scope>
    <source>
        <strain evidence="3">cv. OR44</strain>
    </source>
</reference>
<dbReference type="HOGENOM" id="CLU_2430757_0_0_1"/>
<evidence type="ECO:0000256" key="2">
    <source>
        <dbReference type="ARBA" id="ARBA00012438"/>
    </source>
</evidence>
<reference evidence="3" key="1">
    <citation type="submission" date="2015-04" db="UniProtKB">
        <authorList>
            <consortium name="EnsemblPlants"/>
        </authorList>
    </citation>
    <scope>IDENTIFICATION</scope>
</reference>
<dbReference type="STRING" id="40149.A0A0E0E0E2"/>
<dbReference type="GO" id="GO:0051740">
    <property type="term" value="F:ethylene binding"/>
    <property type="evidence" value="ECO:0007669"/>
    <property type="project" value="TreeGrafter"/>
</dbReference>
<dbReference type="GO" id="GO:0005524">
    <property type="term" value="F:ATP binding"/>
    <property type="evidence" value="ECO:0007669"/>
    <property type="project" value="UniProtKB-KW"/>
</dbReference>
<evidence type="ECO:0000313" key="4">
    <source>
        <dbReference type="Proteomes" id="UP000008021"/>
    </source>
</evidence>
<organism evidence="3">
    <name type="scientific">Oryza meridionalis</name>
    <dbReference type="NCBI Taxonomy" id="40149"/>
    <lineage>
        <taxon>Eukaryota</taxon>
        <taxon>Viridiplantae</taxon>
        <taxon>Streptophyta</taxon>
        <taxon>Embryophyta</taxon>
        <taxon>Tracheophyta</taxon>
        <taxon>Spermatophyta</taxon>
        <taxon>Magnoliopsida</taxon>
        <taxon>Liliopsida</taxon>
        <taxon>Poales</taxon>
        <taxon>Poaceae</taxon>
        <taxon>BOP clade</taxon>
        <taxon>Oryzoideae</taxon>
        <taxon>Oryzeae</taxon>
        <taxon>Oryzinae</taxon>
        <taxon>Oryza</taxon>
    </lineage>
</organism>